<keyword evidence="3" id="KW-1185">Reference proteome</keyword>
<dbReference type="PANTHER" id="PTHR13318:SF190">
    <property type="entry name" value="PARTNER OF PAIRED, ISOFORM B"/>
    <property type="match status" value="1"/>
</dbReference>
<dbReference type="Gene3D" id="3.80.10.10">
    <property type="entry name" value="Ribonuclease Inhibitor"/>
    <property type="match status" value="1"/>
</dbReference>
<comment type="subcellular location">
    <subcellularLocation>
        <location evidence="1">Cytoplasm</location>
        <location evidence="1">Cytoskeleton</location>
        <location evidence="1">Cilium axoneme</location>
    </subcellularLocation>
</comment>
<dbReference type="EMBL" id="CP126218">
    <property type="protein sequence ID" value="WIA19783.1"/>
    <property type="molecule type" value="Genomic_DNA"/>
</dbReference>
<organism evidence="2 3">
    <name type="scientific">Tetradesmus obliquus</name>
    <name type="common">Green alga</name>
    <name type="synonym">Acutodesmus obliquus</name>
    <dbReference type="NCBI Taxonomy" id="3088"/>
    <lineage>
        <taxon>Eukaryota</taxon>
        <taxon>Viridiplantae</taxon>
        <taxon>Chlorophyta</taxon>
        <taxon>core chlorophytes</taxon>
        <taxon>Chlorophyceae</taxon>
        <taxon>CS clade</taxon>
        <taxon>Sphaeropleales</taxon>
        <taxon>Scenedesmaceae</taxon>
        <taxon>Tetradesmus</taxon>
    </lineage>
</organism>
<dbReference type="SUPFAM" id="SSF52047">
    <property type="entry name" value="RNI-like"/>
    <property type="match status" value="1"/>
</dbReference>
<sequence length="128" mass="13451">MTPAIEDTLLSQLLQRNHHLTHLDLSGNTRMPDRLLQWALTGHCAFLQTLNLSGCELLKPGYVGGCCPGLRDLNLAGTAAGDAEVALLAAGLPDLTRLVLNGCRKVSDAGVSALAAAPALQRGHHLNP</sequence>
<reference evidence="2 3" key="1">
    <citation type="submission" date="2023-05" db="EMBL/GenBank/DDBJ databases">
        <title>A 100% complete, gapless, phased diploid assembly of the Scenedesmus obliquus UTEX 3031 genome.</title>
        <authorList>
            <person name="Biondi T.C."/>
            <person name="Hanschen E.R."/>
            <person name="Kwon T."/>
            <person name="Eng W."/>
            <person name="Kruse C.P.S."/>
            <person name="Koehler S.I."/>
            <person name="Kunde Y."/>
            <person name="Gleasner C.D."/>
            <person name="You Mak K.T."/>
            <person name="Polle J."/>
            <person name="Hovde B.T."/>
            <person name="Starkenburg S.R."/>
        </authorList>
    </citation>
    <scope>NUCLEOTIDE SEQUENCE [LARGE SCALE GENOMIC DNA]</scope>
    <source>
        <strain evidence="2 3">DOE0152z</strain>
    </source>
</reference>
<evidence type="ECO:0008006" key="4">
    <source>
        <dbReference type="Google" id="ProtNLM"/>
    </source>
</evidence>
<accession>A0ABY8UE56</accession>
<evidence type="ECO:0000313" key="2">
    <source>
        <dbReference type="EMBL" id="WIA19783.1"/>
    </source>
</evidence>
<dbReference type="InterPro" id="IPR032675">
    <property type="entry name" value="LRR_dom_sf"/>
</dbReference>
<gene>
    <name evidence="2" type="ORF">OEZ85_005695</name>
</gene>
<dbReference type="Proteomes" id="UP001244341">
    <property type="component" value="Chromosome 11b"/>
</dbReference>
<dbReference type="Pfam" id="PF13516">
    <property type="entry name" value="LRR_6"/>
    <property type="match status" value="3"/>
</dbReference>
<evidence type="ECO:0000313" key="3">
    <source>
        <dbReference type="Proteomes" id="UP001244341"/>
    </source>
</evidence>
<dbReference type="InterPro" id="IPR001611">
    <property type="entry name" value="Leu-rich_rpt"/>
</dbReference>
<protein>
    <recommendedName>
        <fullName evidence="4">Distal membrane arm assembly complex 2-like protein</fullName>
    </recommendedName>
</protein>
<name>A0ABY8UE56_TETOB</name>
<dbReference type="PANTHER" id="PTHR13318">
    <property type="entry name" value="PARTNER OF PAIRED, ISOFORM B-RELATED"/>
    <property type="match status" value="1"/>
</dbReference>
<evidence type="ECO:0000256" key="1">
    <source>
        <dbReference type="ARBA" id="ARBA00004430"/>
    </source>
</evidence>
<proteinExistence type="predicted"/>